<proteinExistence type="inferred from homology"/>
<feature type="transmembrane region" description="Helical" evidence="6">
    <location>
        <begin position="181"/>
        <end position="206"/>
    </location>
</feature>
<keyword evidence="3 6" id="KW-0812">Transmembrane</keyword>
<reference evidence="8 9" key="1">
    <citation type="submission" date="2023-08" db="EMBL/GenBank/DDBJ databases">
        <title>Characterization of two Paracoccaceae strains isolated from Phycosphere and proposal of Xinfangfangia lacusdiani sp. nov.</title>
        <authorList>
            <person name="Deng Y."/>
            <person name="Zhang Y.Q."/>
        </authorList>
    </citation>
    <scope>NUCLEOTIDE SEQUENCE [LARGE SCALE GENOMIC DNA]</scope>
    <source>
        <strain evidence="8 9">CPCC 101601</strain>
    </source>
</reference>
<feature type="transmembrane region" description="Helical" evidence="6">
    <location>
        <begin position="70"/>
        <end position="90"/>
    </location>
</feature>
<evidence type="ECO:0000256" key="1">
    <source>
        <dbReference type="ARBA" id="ARBA00004141"/>
    </source>
</evidence>
<evidence type="ECO:0000256" key="5">
    <source>
        <dbReference type="ARBA" id="ARBA00023136"/>
    </source>
</evidence>
<evidence type="ECO:0000256" key="6">
    <source>
        <dbReference type="SAM" id="Phobius"/>
    </source>
</evidence>
<evidence type="ECO:0000259" key="7">
    <source>
        <dbReference type="Pfam" id="PF00892"/>
    </source>
</evidence>
<evidence type="ECO:0000256" key="2">
    <source>
        <dbReference type="ARBA" id="ARBA00009853"/>
    </source>
</evidence>
<dbReference type="Pfam" id="PF00892">
    <property type="entry name" value="EamA"/>
    <property type="match status" value="1"/>
</dbReference>
<dbReference type="RefSeq" id="WP_306678248.1">
    <property type="nucleotide sequence ID" value="NZ_JAVDBT010000001.1"/>
</dbReference>
<feature type="domain" description="EamA" evidence="7">
    <location>
        <begin position="15"/>
        <end position="141"/>
    </location>
</feature>
<feature type="transmembrane region" description="Helical" evidence="6">
    <location>
        <begin position="151"/>
        <end position="169"/>
    </location>
</feature>
<comment type="caution">
    <text evidence="8">The sequence shown here is derived from an EMBL/GenBank/DDBJ whole genome shotgun (WGS) entry which is preliminary data.</text>
</comment>
<evidence type="ECO:0000313" key="9">
    <source>
        <dbReference type="Proteomes" id="UP001239680"/>
    </source>
</evidence>
<evidence type="ECO:0000256" key="3">
    <source>
        <dbReference type="ARBA" id="ARBA00022692"/>
    </source>
</evidence>
<dbReference type="Proteomes" id="UP001239680">
    <property type="component" value="Unassembled WGS sequence"/>
</dbReference>
<gene>
    <name evidence="8" type="ORF">Q9295_00260</name>
</gene>
<accession>A0ABU0VST8</accession>
<keyword evidence="4 6" id="KW-1133">Transmembrane helix</keyword>
<dbReference type="PANTHER" id="PTHR22911">
    <property type="entry name" value="ACYL-MALONYL CONDENSING ENZYME-RELATED"/>
    <property type="match status" value="1"/>
</dbReference>
<name>A0ABU0VST8_9RHOB</name>
<feature type="transmembrane region" description="Helical" evidence="6">
    <location>
        <begin position="96"/>
        <end position="118"/>
    </location>
</feature>
<dbReference type="SUPFAM" id="SSF103481">
    <property type="entry name" value="Multidrug resistance efflux transporter EmrE"/>
    <property type="match status" value="2"/>
</dbReference>
<dbReference type="InterPro" id="IPR000620">
    <property type="entry name" value="EamA_dom"/>
</dbReference>
<organism evidence="8 9">
    <name type="scientific">Pseudogemmobacter lacusdianii</name>
    <dbReference type="NCBI Taxonomy" id="3069608"/>
    <lineage>
        <taxon>Bacteria</taxon>
        <taxon>Pseudomonadati</taxon>
        <taxon>Pseudomonadota</taxon>
        <taxon>Alphaproteobacteria</taxon>
        <taxon>Rhodobacterales</taxon>
        <taxon>Paracoccaceae</taxon>
        <taxon>Pseudogemmobacter</taxon>
    </lineage>
</organism>
<dbReference type="InterPro" id="IPR037185">
    <property type="entry name" value="EmrE-like"/>
</dbReference>
<feature type="transmembrane region" description="Helical" evidence="6">
    <location>
        <begin position="125"/>
        <end position="145"/>
    </location>
</feature>
<evidence type="ECO:0000256" key="4">
    <source>
        <dbReference type="ARBA" id="ARBA00022989"/>
    </source>
</evidence>
<keyword evidence="9" id="KW-1185">Reference proteome</keyword>
<feature type="transmembrane region" description="Helical" evidence="6">
    <location>
        <begin position="282"/>
        <end position="300"/>
    </location>
</feature>
<sequence length="318" mass="33248">MTIAQPDRTLAATGLILAYAAIVGLADNYVRAVAGELGLWQVHLSRSVLALMMLFAAAPFLGLRMRPKRWGGVVARSALHGVAIMIYFGALGFLPVAIVAAGLFTAPIFVLLISRLVYGHRIGPFRILAVGLGFLGVILVLGPSALAGATLAAGLPVLAGALYGLGNIATRQWCEGETAECLLAGFFVSLGVLGLIGLAVMTALHLEVPPGSAGFILRGFVWPSGYTNWVLLGMALGSLVGVGLSIRAYQLTDAGRASVLEYMILPSSAFWTWIVWDEALDLTAWAGMALIAGAGLLIALRAKMSEDSGSETRSNQLA</sequence>
<feature type="transmembrane region" description="Helical" evidence="6">
    <location>
        <begin position="258"/>
        <end position="276"/>
    </location>
</feature>
<dbReference type="EMBL" id="JAVDBT010000001">
    <property type="protein sequence ID" value="MDQ2064792.1"/>
    <property type="molecule type" value="Genomic_DNA"/>
</dbReference>
<feature type="transmembrane region" description="Helical" evidence="6">
    <location>
        <begin position="226"/>
        <end position="246"/>
    </location>
</feature>
<protein>
    <submittedName>
        <fullName evidence="8">DMT family transporter</fullName>
    </submittedName>
</protein>
<feature type="transmembrane region" description="Helical" evidence="6">
    <location>
        <begin position="44"/>
        <end position="63"/>
    </location>
</feature>
<evidence type="ECO:0000313" key="8">
    <source>
        <dbReference type="EMBL" id="MDQ2064792.1"/>
    </source>
</evidence>
<keyword evidence="5 6" id="KW-0472">Membrane</keyword>
<dbReference type="PANTHER" id="PTHR22911:SF6">
    <property type="entry name" value="SOLUTE CARRIER FAMILY 35 MEMBER G1"/>
    <property type="match status" value="1"/>
</dbReference>
<comment type="similarity">
    <text evidence="2">Belongs to the drug/metabolite transporter (DMT) superfamily. 10 TMS drug/metabolite exporter (DME) (TC 2.A.7.3) family.</text>
</comment>
<comment type="subcellular location">
    <subcellularLocation>
        <location evidence="1">Membrane</location>
        <topology evidence="1">Multi-pass membrane protein</topology>
    </subcellularLocation>
</comment>